<evidence type="ECO:0000313" key="3">
    <source>
        <dbReference type="Proteomes" id="UP000732619"/>
    </source>
</evidence>
<sequence>MLENKMPLKRLKYTVDYCRANPIGFLIILILIGSINFMNSYAYSHTIKYKLIFYTLAFLTTIFIYGYGLAITKDTIRNGEKLPIIKLKQCTIFGIKSYILITIYTLIEGFLLYDLSTRFYLPEFHLKFALSHLIETLELYYWHNPISTIEFIVVSIMVTYIVAFFMEISLARLADGGRLLGAINILSIKRCIDTIGWRHYTADYTKIMLSIAILAYLQYGIDMVGFFNEILDLIIGLLIFAIEFIGIGKIYQEYKNKKDKKFIEID</sequence>
<accession>A0A8T3VWL7</accession>
<feature type="transmembrane region" description="Helical" evidence="1">
    <location>
        <begin position="93"/>
        <end position="113"/>
    </location>
</feature>
<evidence type="ECO:0000256" key="1">
    <source>
        <dbReference type="SAM" id="Phobius"/>
    </source>
</evidence>
<gene>
    <name evidence="2" type="ORF">E7Z75_06875</name>
</gene>
<protein>
    <submittedName>
        <fullName evidence="2">DUF4013 domain-containing protein</fullName>
    </submittedName>
</protein>
<feature type="transmembrane region" description="Helical" evidence="1">
    <location>
        <begin position="146"/>
        <end position="166"/>
    </location>
</feature>
<keyword evidence="1" id="KW-1133">Transmembrane helix</keyword>
<feature type="transmembrane region" description="Helical" evidence="1">
    <location>
        <begin position="51"/>
        <end position="72"/>
    </location>
</feature>
<keyword evidence="1" id="KW-0472">Membrane</keyword>
<feature type="transmembrane region" description="Helical" evidence="1">
    <location>
        <begin position="233"/>
        <end position="251"/>
    </location>
</feature>
<feature type="transmembrane region" description="Helical" evidence="1">
    <location>
        <begin position="20"/>
        <end position="39"/>
    </location>
</feature>
<dbReference type="AlphaFoldDB" id="A0A8T3VWL7"/>
<comment type="caution">
    <text evidence="2">The sequence shown here is derived from an EMBL/GenBank/DDBJ whole genome shotgun (WGS) entry which is preliminary data.</text>
</comment>
<feature type="transmembrane region" description="Helical" evidence="1">
    <location>
        <begin position="207"/>
        <end position="227"/>
    </location>
</feature>
<reference evidence="2" key="1">
    <citation type="submission" date="2019-04" db="EMBL/GenBank/DDBJ databases">
        <title>Evolution of Biomass-Degrading Anaerobic Consortia Revealed by Metagenomics.</title>
        <authorList>
            <person name="Peng X."/>
        </authorList>
    </citation>
    <scope>NUCLEOTIDE SEQUENCE</scope>
    <source>
        <strain evidence="2">SIG14</strain>
    </source>
</reference>
<name>A0A8T3VWL7_METOL</name>
<dbReference type="Proteomes" id="UP000732619">
    <property type="component" value="Unassembled WGS sequence"/>
</dbReference>
<dbReference type="EMBL" id="SUTG01000032">
    <property type="protein sequence ID" value="MBE6512848.1"/>
    <property type="molecule type" value="Genomic_DNA"/>
</dbReference>
<keyword evidence="1" id="KW-0812">Transmembrane</keyword>
<proteinExistence type="predicted"/>
<evidence type="ECO:0000313" key="2">
    <source>
        <dbReference type="EMBL" id="MBE6512848.1"/>
    </source>
</evidence>
<organism evidence="2 3">
    <name type="scientific">Methanobrevibacter olleyae</name>
    <dbReference type="NCBI Taxonomy" id="294671"/>
    <lineage>
        <taxon>Archaea</taxon>
        <taxon>Methanobacteriati</taxon>
        <taxon>Methanobacteriota</taxon>
        <taxon>Methanomada group</taxon>
        <taxon>Methanobacteria</taxon>
        <taxon>Methanobacteriales</taxon>
        <taxon>Methanobacteriaceae</taxon>
        <taxon>Methanobrevibacter</taxon>
    </lineage>
</organism>